<evidence type="ECO:0000313" key="1">
    <source>
        <dbReference type="EMBL" id="WUV42820.1"/>
    </source>
</evidence>
<name>A0ABZ1YKJ1_9NOCA</name>
<sequence length="58" mass="6661">MESHPLEIAIIEQPSAALNQCYLYFVASTGNLFIGWRQPYPDIILGFERTTKYAHVFV</sequence>
<reference evidence="1" key="1">
    <citation type="submission" date="2022-10" db="EMBL/GenBank/DDBJ databases">
        <title>The complete genomes of actinobacterial strains from the NBC collection.</title>
        <authorList>
            <person name="Joergensen T.S."/>
            <person name="Alvarez Arevalo M."/>
            <person name="Sterndorff E.B."/>
            <person name="Faurdal D."/>
            <person name="Vuksanovic O."/>
            <person name="Mourched A.-S."/>
            <person name="Charusanti P."/>
            <person name="Shaw S."/>
            <person name="Blin K."/>
            <person name="Weber T."/>
        </authorList>
    </citation>
    <scope>NUCLEOTIDE SEQUENCE</scope>
    <source>
        <strain evidence="1">NBC_01482</strain>
    </source>
</reference>
<organism evidence="1 2">
    <name type="scientific">Nocardia vinacea</name>
    <dbReference type="NCBI Taxonomy" id="96468"/>
    <lineage>
        <taxon>Bacteria</taxon>
        <taxon>Bacillati</taxon>
        <taxon>Actinomycetota</taxon>
        <taxon>Actinomycetes</taxon>
        <taxon>Mycobacteriales</taxon>
        <taxon>Nocardiaceae</taxon>
        <taxon>Nocardia</taxon>
    </lineage>
</organism>
<proteinExistence type="predicted"/>
<keyword evidence="2" id="KW-1185">Reference proteome</keyword>
<dbReference type="EMBL" id="CP109441">
    <property type="protein sequence ID" value="WUV42820.1"/>
    <property type="molecule type" value="Genomic_DNA"/>
</dbReference>
<gene>
    <name evidence="1" type="ORF">OG563_26620</name>
</gene>
<accession>A0ABZ1YKJ1</accession>
<dbReference type="Proteomes" id="UP001432062">
    <property type="component" value="Chromosome"/>
</dbReference>
<evidence type="ECO:0000313" key="2">
    <source>
        <dbReference type="Proteomes" id="UP001432062"/>
    </source>
</evidence>
<dbReference type="RefSeq" id="WP_329405438.1">
    <property type="nucleotide sequence ID" value="NZ_CP109441.1"/>
</dbReference>
<protein>
    <submittedName>
        <fullName evidence="1">Uncharacterized protein</fullName>
    </submittedName>
</protein>